<feature type="transmembrane region" description="Helical" evidence="1">
    <location>
        <begin position="116"/>
        <end position="139"/>
    </location>
</feature>
<feature type="transmembrane region" description="Helical" evidence="1">
    <location>
        <begin position="82"/>
        <end position="104"/>
    </location>
</feature>
<keyword evidence="3" id="KW-1185">Reference proteome</keyword>
<sequence>MTENGVTWRHATVVGVVVLGVVYALLRLSVSRGNGLPHGTWFALVAIVLLSLAVLAGGWEVRAYLRGMSTRPPSPQRARRTLVAAQACVLAGAAVAGWYAAYALVEAGRLSANSALSGMVQAIVLTVASIGAVAAGLVAQGWCRIPEDKDDDSRGGPGDPGGPVRA</sequence>
<reference evidence="2 3" key="1">
    <citation type="submission" date="2019-06" db="EMBL/GenBank/DDBJ databases">
        <title>Sequencing the genomes of 1000 actinobacteria strains.</title>
        <authorList>
            <person name="Klenk H.-P."/>
        </authorList>
    </citation>
    <scope>NUCLEOTIDE SEQUENCE [LARGE SCALE GENOMIC DNA]</scope>
    <source>
        <strain evidence="2 3">DSM 19560</strain>
    </source>
</reference>
<keyword evidence="1" id="KW-0472">Membrane</keyword>
<dbReference type="Proteomes" id="UP000318297">
    <property type="component" value="Unassembled WGS sequence"/>
</dbReference>
<protein>
    <submittedName>
        <fullName evidence="2">Uncharacterized protein DUF3180</fullName>
    </submittedName>
</protein>
<proteinExistence type="predicted"/>
<organism evidence="2 3">
    <name type="scientific">Rudaeicoccus suwonensis</name>
    <dbReference type="NCBI Taxonomy" id="657409"/>
    <lineage>
        <taxon>Bacteria</taxon>
        <taxon>Bacillati</taxon>
        <taxon>Actinomycetota</taxon>
        <taxon>Actinomycetes</taxon>
        <taxon>Micrococcales</taxon>
        <taxon>Dermacoccaceae</taxon>
        <taxon>Rudaeicoccus</taxon>
    </lineage>
</organism>
<keyword evidence="1" id="KW-0812">Transmembrane</keyword>
<comment type="caution">
    <text evidence="2">The sequence shown here is derived from an EMBL/GenBank/DDBJ whole genome shotgun (WGS) entry which is preliminary data.</text>
</comment>
<feature type="transmembrane region" description="Helical" evidence="1">
    <location>
        <begin position="12"/>
        <end position="29"/>
    </location>
</feature>
<gene>
    <name evidence="2" type="ORF">BKA23_2293</name>
</gene>
<evidence type="ECO:0000313" key="2">
    <source>
        <dbReference type="EMBL" id="TWE09948.1"/>
    </source>
</evidence>
<evidence type="ECO:0000313" key="3">
    <source>
        <dbReference type="Proteomes" id="UP000318297"/>
    </source>
</evidence>
<dbReference type="Pfam" id="PF11377">
    <property type="entry name" value="DUF3180"/>
    <property type="match status" value="1"/>
</dbReference>
<dbReference type="InterPro" id="IPR021517">
    <property type="entry name" value="DUF3180"/>
</dbReference>
<feature type="transmembrane region" description="Helical" evidence="1">
    <location>
        <begin position="41"/>
        <end position="61"/>
    </location>
</feature>
<evidence type="ECO:0000256" key="1">
    <source>
        <dbReference type="SAM" id="Phobius"/>
    </source>
</evidence>
<accession>A0A561E2W1</accession>
<dbReference type="EMBL" id="VIVQ01000002">
    <property type="protein sequence ID" value="TWE09948.1"/>
    <property type="molecule type" value="Genomic_DNA"/>
</dbReference>
<dbReference type="RefSeq" id="WP_170226488.1">
    <property type="nucleotide sequence ID" value="NZ_VIVQ01000002.1"/>
</dbReference>
<keyword evidence="1" id="KW-1133">Transmembrane helix</keyword>
<name>A0A561E2W1_9MICO</name>
<dbReference type="AlphaFoldDB" id="A0A561E2W1"/>